<evidence type="ECO:0000313" key="1">
    <source>
        <dbReference type="EMBL" id="GME88493.1"/>
    </source>
</evidence>
<sequence>MKQNITKKQQPSSNSNKNKSEKDSSSSSSSSSAKPQDSFTVQLLFLVTSMFAGYSLGKSIILNHPPAYLFPAQSTSDINDLSTVQFYGSKIDLKGAIHKIFEEIGIPKEKTSEVTNKLVNSNIIDLALESRGFTDILFGSTLYKWFSTKYKDDKDSNGELKNYIFYPTSSKQVATIVKYCQDYKIPLFTINNVDSKDTNSLHIPFESYHLIIDLKNLNRVIELNENENYIHIERSIKSNDLSKILTGKNLTTVTNNHEGKEEDETLNQILNSIGLNIKSNSLLDGKLPIDSVIEYSCCLPDGSSLNLTPKDELFSVFLNDHYNSNLGIITELKLKLIKNTEEYNNNNNNNSNNDNLILIYSFDDLNDINLTIKNFNKILNDNFKDLNYSFIDKQNSFINNKINSIFKNSNFLNFENKSILIFKLKKIDKNSKLIKILNKSIESNNLKFEFKLINELELNNSIINDSIYLSNLNNLKISNELLLKFSEDYNLNLNNNSIILNNDILNNDFKIYYEIPKFLESKLIKEINNNNDNNNNNKTEENLINDNLIRKLKLSIDPNRTLNPNVAILLDKDI</sequence>
<evidence type="ECO:0000313" key="2">
    <source>
        <dbReference type="Proteomes" id="UP001165101"/>
    </source>
</evidence>
<name>A0ACB5TGT7_CANBO</name>
<accession>A0ACB5TGT7</accession>
<comment type="caution">
    <text evidence="1">The sequence shown here is derived from an EMBL/GenBank/DDBJ whole genome shotgun (WGS) entry which is preliminary data.</text>
</comment>
<gene>
    <name evidence="1" type="ORF">Cboi01_000092900</name>
</gene>
<proteinExistence type="predicted"/>
<keyword evidence="2" id="KW-1185">Reference proteome</keyword>
<organism evidence="1 2">
    <name type="scientific">Candida boidinii</name>
    <name type="common">Yeast</name>
    <dbReference type="NCBI Taxonomy" id="5477"/>
    <lineage>
        <taxon>Eukaryota</taxon>
        <taxon>Fungi</taxon>
        <taxon>Dikarya</taxon>
        <taxon>Ascomycota</taxon>
        <taxon>Saccharomycotina</taxon>
        <taxon>Pichiomycetes</taxon>
        <taxon>Pichiales</taxon>
        <taxon>Pichiaceae</taxon>
        <taxon>Ogataea</taxon>
        <taxon>Ogataea/Candida clade</taxon>
    </lineage>
</organism>
<protein>
    <submittedName>
        <fullName evidence="1">Unnamed protein product</fullName>
    </submittedName>
</protein>
<dbReference type="EMBL" id="BSXV01000299">
    <property type="protein sequence ID" value="GME88493.1"/>
    <property type="molecule type" value="Genomic_DNA"/>
</dbReference>
<reference evidence="1" key="1">
    <citation type="submission" date="2023-04" db="EMBL/GenBank/DDBJ databases">
        <title>Candida boidinii NBRC 1967.</title>
        <authorList>
            <person name="Ichikawa N."/>
            <person name="Sato H."/>
            <person name="Tonouchi N."/>
        </authorList>
    </citation>
    <scope>NUCLEOTIDE SEQUENCE</scope>
    <source>
        <strain evidence="1">NBRC 1967</strain>
    </source>
</reference>
<dbReference type="Proteomes" id="UP001165101">
    <property type="component" value="Unassembled WGS sequence"/>
</dbReference>